<keyword evidence="4" id="KW-0472">Membrane</keyword>
<keyword evidence="1" id="KW-0285">Flavoprotein</keyword>
<dbReference type="PRINTS" id="PR00420">
    <property type="entry name" value="RNGMNOXGNASE"/>
</dbReference>
<sequence length="307" mass="33884">MGSATSEDKQFTVAIVGGGIGGLALAIGLLRRNVKVQIYEAAPAFRESGLGLSIGPAAHRALPLIDPQLRRIYDSLVTTNADSPGFERFKDTWFEVVWASGDNVGQVMMDLKALPSGQTTLRRADFLSALVAMIPDGTAHFDKRLLSLEETDDHVQLTFEDGTTVPADVVVGCDGIRSRVKELMLPEEVEQTSPKYSGMYCYRAVLDMEDAISAVGSHRARVATWYIGKGAYAISYPIMHGKKLNFGMYKMDQSWTHDGWVRPATREDLERDMGHMGPNVSKLMESPSWGTQRTHQPRIKALVPVKR</sequence>
<evidence type="ECO:0000313" key="7">
    <source>
        <dbReference type="Proteomes" id="UP001163105"/>
    </source>
</evidence>
<evidence type="ECO:0000259" key="5">
    <source>
        <dbReference type="Pfam" id="PF01494"/>
    </source>
</evidence>
<keyword evidence="3" id="KW-0560">Oxidoreductase</keyword>
<comment type="caution">
    <text evidence="6">The sequence shown here is derived from an EMBL/GenBank/DDBJ whole genome shotgun (WGS) entry which is preliminary data.</text>
</comment>
<evidence type="ECO:0000256" key="4">
    <source>
        <dbReference type="SAM" id="Phobius"/>
    </source>
</evidence>
<dbReference type="GO" id="GO:0016491">
    <property type="term" value="F:oxidoreductase activity"/>
    <property type="evidence" value="ECO:0007669"/>
    <property type="project" value="UniProtKB-KW"/>
</dbReference>
<dbReference type="EMBL" id="JAQHRD010000006">
    <property type="protein sequence ID" value="KAJ6439294.1"/>
    <property type="molecule type" value="Genomic_DNA"/>
</dbReference>
<proteinExistence type="predicted"/>
<dbReference type="AlphaFoldDB" id="A0AB34FKQ7"/>
<organism evidence="6 7">
    <name type="scientific">Purpureocillium lavendulum</name>
    <dbReference type="NCBI Taxonomy" id="1247861"/>
    <lineage>
        <taxon>Eukaryota</taxon>
        <taxon>Fungi</taxon>
        <taxon>Dikarya</taxon>
        <taxon>Ascomycota</taxon>
        <taxon>Pezizomycotina</taxon>
        <taxon>Sordariomycetes</taxon>
        <taxon>Hypocreomycetidae</taxon>
        <taxon>Hypocreales</taxon>
        <taxon>Ophiocordycipitaceae</taxon>
        <taxon>Purpureocillium</taxon>
    </lineage>
</organism>
<reference evidence="6" key="1">
    <citation type="submission" date="2023-01" db="EMBL/GenBank/DDBJ databases">
        <title>The growth and conidiation of Purpureocillium lavendulum are regulated by nitrogen source and histone H3K14 acetylation.</title>
        <authorList>
            <person name="Tang P."/>
            <person name="Han J."/>
            <person name="Zhang C."/>
            <person name="Tang P."/>
            <person name="Qi F."/>
            <person name="Zhang K."/>
            <person name="Liang L."/>
        </authorList>
    </citation>
    <scope>NUCLEOTIDE SEQUENCE</scope>
    <source>
        <strain evidence="6">YMF1.00683</strain>
    </source>
</reference>
<dbReference type="InterPro" id="IPR002938">
    <property type="entry name" value="FAD-bd"/>
</dbReference>
<dbReference type="PANTHER" id="PTHR46720:SF5">
    <property type="entry name" value="HYDROXYLASE, PUTATIVE (AFU_ORTHOLOGUE AFUA_3G01460)-RELATED"/>
    <property type="match status" value="1"/>
</dbReference>
<protein>
    <submittedName>
        <fullName evidence="6">Salicylate hydroxylase</fullName>
    </submittedName>
</protein>
<evidence type="ECO:0000313" key="6">
    <source>
        <dbReference type="EMBL" id="KAJ6439294.1"/>
    </source>
</evidence>
<dbReference type="Proteomes" id="UP001163105">
    <property type="component" value="Unassembled WGS sequence"/>
</dbReference>
<dbReference type="GO" id="GO:0044550">
    <property type="term" value="P:secondary metabolite biosynthetic process"/>
    <property type="evidence" value="ECO:0007669"/>
    <property type="project" value="TreeGrafter"/>
</dbReference>
<feature type="domain" description="FAD-binding" evidence="5">
    <location>
        <begin position="137"/>
        <end position="195"/>
    </location>
</feature>
<dbReference type="GO" id="GO:0071949">
    <property type="term" value="F:FAD binding"/>
    <property type="evidence" value="ECO:0007669"/>
    <property type="project" value="InterPro"/>
</dbReference>
<name>A0AB34FKQ7_9HYPO</name>
<dbReference type="Pfam" id="PF13450">
    <property type="entry name" value="NAD_binding_8"/>
    <property type="match status" value="1"/>
</dbReference>
<dbReference type="SUPFAM" id="SSF51905">
    <property type="entry name" value="FAD/NAD(P)-binding domain"/>
    <property type="match status" value="1"/>
</dbReference>
<evidence type="ECO:0000256" key="3">
    <source>
        <dbReference type="ARBA" id="ARBA00023002"/>
    </source>
</evidence>
<feature type="transmembrane region" description="Helical" evidence="4">
    <location>
        <begin position="12"/>
        <end position="30"/>
    </location>
</feature>
<evidence type="ECO:0000256" key="2">
    <source>
        <dbReference type="ARBA" id="ARBA00022827"/>
    </source>
</evidence>
<dbReference type="SUPFAM" id="SSF54373">
    <property type="entry name" value="FAD-linked reductases, C-terminal domain"/>
    <property type="match status" value="1"/>
</dbReference>
<dbReference type="InterPro" id="IPR051104">
    <property type="entry name" value="FAD_monoxygenase"/>
</dbReference>
<keyword evidence="2" id="KW-0274">FAD</keyword>
<accession>A0AB34FKQ7</accession>
<gene>
    <name evidence="6" type="ORF">O9K51_07179</name>
</gene>
<keyword evidence="4" id="KW-0812">Transmembrane</keyword>
<dbReference type="Gene3D" id="3.50.50.60">
    <property type="entry name" value="FAD/NAD(P)-binding domain"/>
    <property type="match status" value="1"/>
</dbReference>
<evidence type="ECO:0000256" key="1">
    <source>
        <dbReference type="ARBA" id="ARBA00022630"/>
    </source>
</evidence>
<keyword evidence="4" id="KW-1133">Transmembrane helix</keyword>
<dbReference type="InterPro" id="IPR036188">
    <property type="entry name" value="FAD/NAD-bd_sf"/>
</dbReference>
<keyword evidence="7" id="KW-1185">Reference proteome</keyword>
<dbReference type="Pfam" id="PF01494">
    <property type="entry name" value="FAD_binding_3"/>
    <property type="match status" value="1"/>
</dbReference>
<dbReference type="PANTHER" id="PTHR46720">
    <property type="entry name" value="HYDROXYLASE, PUTATIVE (AFU_ORTHOLOGUE AFUA_3G01460)-RELATED"/>
    <property type="match status" value="1"/>
</dbReference>